<feature type="compositionally biased region" description="Polar residues" evidence="8">
    <location>
        <begin position="1004"/>
        <end position="1017"/>
    </location>
</feature>
<dbReference type="PROSITE" id="PS50011">
    <property type="entry name" value="PROTEIN_KINASE_DOM"/>
    <property type="match status" value="1"/>
</dbReference>
<feature type="domain" description="Protein kinase" evidence="9">
    <location>
        <begin position="15"/>
        <end position="300"/>
    </location>
</feature>
<dbReference type="InterPro" id="IPR011009">
    <property type="entry name" value="Kinase-like_dom_sf"/>
</dbReference>
<evidence type="ECO:0000256" key="1">
    <source>
        <dbReference type="ARBA" id="ARBA00006485"/>
    </source>
</evidence>
<dbReference type="GO" id="GO:0005524">
    <property type="term" value="F:ATP binding"/>
    <property type="evidence" value="ECO:0007669"/>
    <property type="project" value="UniProtKB-UniRule"/>
</dbReference>
<keyword evidence="2" id="KW-0723">Serine/threonine-protein kinase</keyword>
<keyword evidence="3" id="KW-0808">Transferase</keyword>
<dbReference type="InterPro" id="IPR000719">
    <property type="entry name" value="Prot_kinase_dom"/>
</dbReference>
<protein>
    <submittedName>
        <fullName evidence="10">Cyclin-dependent kinase-like 5</fullName>
    </submittedName>
</protein>
<accession>A0A6F9D944</accession>
<feature type="region of interest" description="Disordered" evidence="8">
    <location>
        <begin position="791"/>
        <end position="822"/>
    </location>
</feature>
<keyword evidence="6 7" id="KW-0067">ATP-binding</keyword>
<dbReference type="EMBL" id="LR783797">
    <property type="protein sequence ID" value="CAB3229516.1"/>
    <property type="molecule type" value="mRNA"/>
</dbReference>
<evidence type="ECO:0000313" key="10">
    <source>
        <dbReference type="EMBL" id="CAB3229516.1"/>
    </source>
</evidence>
<dbReference type="Pfam" id="PF00069">
    <property type="entry name" value="Pkinase"/>
    <property type="match status" value="1"/>
</dbReference>
<evidence type="ECO:0000256" key="2">
    <source>
        <dbReference type="ARBA" id="ARBA00022527"/>
    </source>
</evidence>
<evidence type="ECO:0000259" key="9">
    <source>
        <dbReference type="PROSITE" id="PS50011"/>
    </source>
</evidence>
<dbReference type="InterPro" id="IPR050108">
    <property type="entry name" value="CDK"/>
</dbReference>
<feature type="compositionally biased region" description="Polar residues" evidence="8">
    <location>
        <begin position="759"/>
        <end position="768"/>
    </location>
</feature>
<dbReference type="FunFam" id="3.30.200.20:FF:000171">
    <property type="entry name" value="Putative cyclin-dependent kinase-like 5"/>
    <property type="match status" value="1"/>
</dbReference>
<evidence type="ECO:0000256" key="7">
    <source>
        <dbReference type="PROSITE-ProRule" id="PRU10141"/>
    </source>
</evidence>
<dbReference type="InterPro" id="IPR017441">
    <property type="entry name" value="Protein_kinase_ATP_BS"/>
</dbReference>
<feature type="compositionally biased region" description="Low complexity" evidence="8">
    <location>
        <begin position="582"/>
        <end position="594"/>
    </location>
</feature>
<dbReference type="PANTHER" id="PTHR24056">
    <property type="entry name" value="CELL DIVISION PROTEIN KINASE"/>
    <property type="match status" value="1"/>
</dbReference>
<dbReference type="PROSITE" id="PS00107">
    <property type="entry name" value="PROTEIN_KINASE_ATP"/>
    <property type="match status" value="1"/>
</dbReference>
<feature type="binding site" evidence="7">
    <location>
        <position position="45"/>
    </location>
    <ligand>
        <name>ATP</name>
        <dbReference type="ChEBI" id="CHEBI:30616"/>
    </ligand>
</feature>
<feature type="region of interest" description="Disordered" evidence="8">
    <location>
        <begin position="759"/>
        <end position="778"/>
    </location>
</feature>
<name>A0A6F9D944_9ASCI</name>
<feature type="compositionally biased region" description="Basic and acidic residues" evidence="8">
    <location>
        <begin position="496"/>
        <end position="533"/>
    </location>
</feature>
<keyword evidence="4 7" id="KW-0547">Nucleotide-binding</keyword>
<feature type="region of interest" description="Disordered" evidence="8">
    <location>
        <begin position="902"/>
        <end position="926"/>
    </location>
</feature>
<evidence type="ECO:0000256" key="8">
    <source>
        <dbReference type="SAM" id="MobiDB-lite"/>
    </source>
</evidence>
<dbReference type="CDD" id="cd07833">
    <property type="entry name" value="STKc_CDKL"/>
    <property type="match status" value="1"/>
</dbReference>
<feature type="compositionally biased region" description="Basic residues" evidence="8">
    <location>
        <begin position="864"/>
        <end position="874"/>
    </location>
</feature>
<dbReference type="SUPFAM" id="SSF56112">
    <property type="entry name" value="Protein kinase-like (PK-like)"/>
    <property type="match status" value="1"/>
</dbReference>
<gene>
    <name evidence="10" type="primary">Cdkl5</name>
</gene>
<organism evidence="10">
    <name type="scientific">Phallusia mammillata</name>
    <dbReference type="NCBI Taxonomy" id="59560"/>
    <lineage>
        <taxon>Eukaryota</taxon>
        <taxon>Metazoa</taxon>
        <taxon>Chordata</taxon>
        <taxon>Tunicata</taxon>
        <taxon>Ascidiacea</taxon>
        <taxon>Phlebobranchia</taxon>
        <taxon>Ascidiidae</taxon>
        <taxon>Phallusia</taxon>
    </lineage>
</organism>
<feature type="compositionally biased region" description="Polar residues" evidence="8">
    <location>
        <begin position="905"/>
        <end position="914"/>
    </location>
</feature>
<dbReference type="GO" id="GO:0050773">
    <property type="term" value="P:regulation of dendrite development"/>
    <property type="evidence" value="ECO:0007669"/>
    <property type="project" value="TreeGrafter"/>
</dbReference>
<dbReference type="FunFam" id="1.10.510.10:FF:000624">
    <property type="entry name" value="Mitogen-activated protein kinase"/>
    <property type="match status" value="1"/>
</dbReference>
<feature type="region of interest" description="Disordered" evidence="8">
    <location>
        <begin position="1004"/>
        <end position="1034"/>
    </location>
</feature>
<comment type="similarity">
    <text evidence="1">Belongs to the protein kinase superfamily. CMGC Ser/Thr protein kinase family. CDC2/CDKX subfamily.</text>
</comment>
<feature type="compositionally biased region" description="Low complexity" evidence="8">
    <location>
        <begin position="729"/>
        <end position="739"/>
    </location>
</feature>
<dbReference type="AlphaFoldDB" id="A0A6F9D944"/>
<feature type="region of interest" description="Disordered" evidence="8">
    <location>
        <begin position="549"/>
        <end position="632"/>
    </location>
</feature>
<feature type="compositionally biased region" description="Polar residues" evidence="8">
    <location>
        <begin position="550"/>
        <end position="561"/>
    </location>
</feature>
<dbReference type="PANTHER" id="PTHR24056:SF111">
    <property type="entry name" value="CYCLIN-DEPENDENT KINASE-LIKE 5"/>
    <property type="match status" value="1"/>
</dbReference>
<dbReference type="GO" id="GO:0005634">
    <property type="term" value="C:nucleus"/>
    <property type="evidence" value="ECO:0007669"/>
    <property type="project" value="TreeGrafter"/>
</dbReference>
<keyword evidence="5 10" id="KW-0418">Kinase</keyword>
<feature type="region of interest" description="Disordered" evidence="8">
    <location>
        <begin position="458"/>
        <end position="533"/>
    </location>
</feature>
<dbReference type="PROSITE" id="PS00108">
    <property type="entry name" value="PROTEIN_KINASE_ST"/>
    <property type="match status" value="1"/>
</dbReference>
<dbReference type="GO" id="GO:0032839">
    <property type="term" value="C:dendrite cytoplasm"/>
    <property type="evidence" value="ECO:0007669"/>
    <property type="project" value="TreeGrafter"/>
</dbReference>
<dbReference type="SMART" id="SM00220">
    <property type="entry name" value="S_TKc"/>
    <property type="match status" value="1"/>
</dbReference>
<feature type="compositionally biased region" description="Basic residues" evidence="8">
    <location>
        <begin position="1024"/>
        <end position="1034"/>
    </location>
</feature>
<evidence type="ECO:0000256" key="6">
    <source>
        <dbReference type="ARBA" id="ARBA00022840"/>
    </source>
</evidence>
<feature type="region of interest" description="Disordered" evidence="8">
    <location>
        <begin position="722"/>
        <end position="743"/>
    </location>
</feature>
<sequence length="1034" mass="117420">MVVFDKLKQDPMNKYTVLGTVGEGAYGVVIKCKHKESNEVVAIKKFKDKEDNEDVQKTTLRELRMLKSLKHENIVELKEAFRRRGKLYLVFEYVEKNMLELLEEMPNGVPLEQVRSYIYQLVKAVHWCHSNDVIHRDIKPENLLISKGGTLKLCDFGFARPVTLSSHGSAYTEYVATRWYRSPELLLGLKYDKGVDVWSIGCILGELSDGQPLFPGESEIDQLFTIQKILGTLPPQQMKALFMNHRFNGLKFPMLSQAVTLERRYRGIINSVMVDFMVKTLIMDPMKRFTTADCLEHPAFQIEKLKDKHFDQFCDATRIGSNFKASSRNKKSKQNPEDYEYYDISQVPSNVDLLTFQPNDQNHTAKHYNGNESRRQDALSAVSKKSKKGKLLHLLKAQSEAKIQNEEEDRKTPRTVKNYKANESSVNYPKHQFGDNPDVAQQQDTANTWSKMWASKKAIPGKGPYRFDDTPQEEYQTKVKPSEMEVQQRKSSPQAKRSDHDLPYMDLTMQDRHVKAHEKDRRKPARQNENKENFYRECKSSLAHHMGSIKASTSPNTQSPVASPIEHTEHRAGTPFLRRNDSGSSKNSSLSPRNENGEDLSPNSDHMMPSIHGVQCATSKSSSKTEKDAIKTSKSTYIPRTVAFVSDAKKKEEAQVVQPSSKPIINSVKSFMTSIPVDDLNDQPGKVQGSDFVNYKKELKRIRSSLFGKKADADKSAIARVQRHESLDSNHSNSSNGSNAHPYYGEAAKNVSVQPSMSTVAENTNQSHYHSHQHSDVTGLSSNLLKAFEHASTLPKTPKDRERRAKSHYYDSQLDPEAKSNPHMSRAFSRMHFQHDDQQPADDIIDTYRKEVNMPKSSLQGILSKKKKKARKNKVGNASDGDRSFPNTGTVKQHIAFWDSRASENRQTFTSNGGKSKLTPNHPKSLHKFLQTPMHQTEKSQSKPHYTNQQFPYISNQGNQGEPIRTGLGRTSSIHHQYNTTAQSGRSDRKDYSLEDQLNTDLHISGTNAASPRTQHPTLGPIKSAKRRKIPEYI</sequence>
<dbReference type="Gene3D" id="3.30.200.20">
    <property type="entry name" value="Phosphorylase Kinase, domain 1"/>
    <property type="match status" value="1"/>
</dbReference>
<dbReference type="GO" id="GO:0004674">
    <property type="term" value="F:protein serine/threonine kinase activity"/>
    <property type="evidence" value="ECO:0007669"/>
    <property type="project" value="UniProtKB-KW"/>
</dbReference>
<evidence type="ECO:0000256" key="3">
    <source>
        <dbReference type="ARBA" id="ARBA00022679"/>
    </source>
</evidence>
<evidence type="ECO:0000256" key="4">
    <source>
        <dbReference type="ARBA" id="ARBA00022741"/>
    </source>
</evidence>
<evidence type="ECO:0000256" key="5">
    <source>
        <dbReference type="ARBA" id="ARBA00022777"/>
    </source>
</evidence>
<reference evidence="10" key="1">
    <citation type="submission" date="2020-04" db="EMBL/GenBank/DDBJ databases">
        <authorList>
            <person name="Neveu A P."/>
        </authorList>
    </citation>
    <scope>NUCLEOTIDE SEQUENCE</scope>
    <source>
        <tissue evidence="10">Whole embryo</tissue>
    </source>
</reference>
<dbReference type="Gene3D" id="1.10.510.10">
    <property type="entry name" value="Transferase(Phosphotransferase) domain 1"/>
    <property type="match status" value="1"/>
</dbReference>
<feature type="compositionally biased region" description="Basic and acidic residues" evidence="8">
    <location>
        <begin position="465"/>
        <end position="488"/>
    </location>
</feature>
<proteinExistence type="evidence at transcript level"/>
<feature type="region of interest" description="Disordered" evidence="8">
    <location>
        <begin position="857"/>
        <end position="888"/>
    </location>
</feature>
<dbReference type="InterPro" id="IPR008271">
    <property type="entry name" value="Ser/Thr_kinase_AS"/>
</dbReference>
<dbReference type="GO" id="GO:0045773">
    <property type="term" value="P:positive regulation of axon extension"/>
    <property type="evidence" value="ECO:0007669"/>
    <property type="project" value="TreeGrafter"/>
</dbReference>